<feature type="compositionally biased region" description="Basic and acidic residues" evidence="1">
    <location>
        <begin position="130"/>
        <end position="152"/>
    </location>
</feature>
<organism evidence="2 3">
    <name type="scientific">Acidimangrovimonas pyrenivorans</name>
    <dbReference type="NCBI Taxonomy" id="2030798"/>
    <lineage>
        <taxon>Bacteria</taxon>
        <taxon>Pseudomonadati</taxon>
        <taxon>Pseudomonadota</taxon>
        <taxon>Alphaproteobacteria</taxon>
        <taxon>Rhodobacterales</taxon>
        <taxon>Paracoccaceae</taxon>
        <taxon>Acidimangrovimonas</taxon>
    </lineage>
</organism>
<evidence type="ECO:0000313" key="3">
    <source>
        <dbReference type="Proteomes" id="UP001595443"/>
    </source>
</evidence>
<feature type="region of interest" description="Disordered" evidence="1">
    <location>
        <begin position="58"/>
        <end position="94"/>
    </location>
</feature>
<feature type="compositionally biased region" description="Basic and acidic residues" evidence="1">
    <location>
        <begin position="80"/>
        <end position="94"/>
    </location>
</feature>
<evidence type="ECO:0000313" key="2">
    <source>
        <dbReference type="EMBL" id="MFC2967710.1"/>
    </source>
</evidence>
<reference evidence="3" key="1">
    <citation type="journal article" date="2019" name="Int. J. Syst. Evol. Microbiol.">
        <title>The Global Catalogue of Microorganisms (GCM) 10K type strain sequencing project: providing services to taxonomists for standard genome sequencing and annotation.</title>
        <authorList>
            <consortium name="The Broad Institute Genomics Platform"/>
            <consortium name="The Broad Institute Genome Sequencing Center for Infectious Disease"/>
            <person name="Wu L."/>
            <person name="Ma J."/>
        </authorList>
    </citation>
    <scope>NUCLEOTIDE SEQUENCE [LARGE SCALE GENOMIC DNA]</scope>
    <source>
        <strain evidence="3">KCTC 62192</strain>
    </source>
</reference>
<keyword evidence="3" id="KW-1185">Reference proteome</keyword>
<feature type="compositionally biased region" description="Basic and acidic residues" evidence="1">
    <location>
        <begin position="185"/>
        <end position="201"/>
    </location>
</feature>
<gene>
    <name evidence="2" type="ORF">ACFOES_06365</name>
</gene>
<feature type="region of interest" description="Disordered" evidence="1">
    <location>
        <begin position="167"/>
        <end position="213"/>
    </location>
</feature>
<protein>
    <submittedName>
        <fullName evidence="2">Uncharacterized protein</fullName>
    </submittedName>
</protein>
<feature type="compositionally biased region" description="Basic and acidic residues" evidence="1">
    <location>
        <begin position="58"/>
        <end position="69"/>
    </location>
</feature>
<accession>A0ABV7AF64</accession>
<name>A0ABV7AF64_9RHOB</name>
<feature type="region of interest" description="Disordered" evidence="1">
    <location>
        <begin position="1"/>
        <end position="40"/>
    </location>
</feature>
<proteinExistence type="predicted"/>
<feature type="region of interest" description="Disordered" evidence="1">
    <location>
        <begin position="130"/>
        <end position="153"/>
    </location>
</feature>
<sequence length="233" mass="26938">MSIASSDRDAQEFEDRLDAVARGEKPERDFTDLTVGDGGQSLRRVEASLAELDDMIDETARERAGHEAAGEPTQDDDADFERVDHAPELTPYDKARERVYEAEIYRDAVEQGSDEWHQAMAELAEARRALKQEQERATDEGWRKRRATEEWRSGPGREVYNASRRKVRNKANKMTPRAVLDAMTPEERAQHRKDKNAEKQWRFAQRKRGKTDEQIEAELPGWWARRRAKTACP</sequence>
<dbReference type="Proteomes" id="UP001595443">
    <property type="component" value="Unassembled WGS sequence"/>
</dbReference>
<dbReference type="RefSeq" id="WP_377832358.1">
    <property type="nucleotide sequence ID" value="NZ_JBHRSK010000004.1"/>
</dbReference>
<feature type="compositionally biased region" description="Basic and acidic residues" evidence="1">
    <location>
        <begin position="1"/>
        <end position="31"/>
    </location>
</feature>
<comment type="caution">
    <text evidence="2">The sequence shown here is derived from an EMBL/GenBank/DDBJ whole genome shotgun (WGS) entry which is preliminary data.</text>
</comment>
<dbReference type="EMBL" id="JBHRSK010000004">
    <property type="protein sequence ID" value="MFC2967710.1"/>
    <property type="molecule type" value="Genomic_DNA"/>
</dbReference>
<evidence type="ECO:0000256" key="1">
    <source>
        <dbReference type="SAM" id="MobiDB-lite"/>
    </source>
</evidence>